<feature type="domain" description="PIN" evidence="5">
    <location>
        <begin position="2"/>
        <end position="124"/>
    </location>
</feature>
<dbReference type="Proteomes" id="UP001500058">
    <property type="component" value="Unassembled WGS sequence"/>
</dbReference>
<name>A0ABN3HP42_9ACTN</name>
<sequence>MIVVDCSALIAFLTDSGRRGQQARSRIAQETRLHAPHLIDTEIASALLGLARGTRGGVPKVTASELDEHFKTYAALPIHRREAAPLLPRVRVLHANLSAYDATYVALAEMLGVPLITADARIKKGLTKPNGGSMAHCEIDVLGAAEP</sequence>
<keyword evidence="4" id="KW-0460">Magnesium</keyword>
<keyword evidence="2" id="KW-0479">Metal-binding</keyword>
<keyword evidence="7" id="KW-1185">Reference proteome</keyword>
<dbReference type="PANTHER" id="PTHR35901:SF1">
    <property type="entry name" value="EXONUCLEASE VAPC9"/>
    <property type="match status" value="1"/>
</dbReference>
<evidence type="ECO:0000313" key="6">
    <source>
        <dbReference type="EMBL" id="GAA2384934.1"/>
    </source>
</evidence>
<evidence type="ECO:0000259" key="5">
    <source>
        <dbReference type="Pfam" id="PF01850"/>
    </source>
</evidence>
<comment type="caution">
    <text evidence="6">The sequence shown here is derived from an EMBL/GenBank/DDBJ whole genome shotgun (WGS) entry which is preliminary data.</text>
</comment>
<protein>
    <submittedName>
        <fullName evidence="6">PIN domain-containing protein</fullName>
    </submittedName>
</protein>
<dbReference type="Pfam" id="PF01850">
    <property type="entry name" value="PIN"/>
    <property type="match status" value="1"/>
</dbReference>
<dbReference type="InterPro" id="IPR044153">
    <property type="entry name" value="PIN_Pae0151-like"/>
</dbReference>
<dbReference type="InterPro" id="IPR029060">
    <property type="entry name" value="PIN-like_dom_sf"/>
</dbReference>
<dbReference type="InterPro" id="IPR002716">
    <property type="entry name" value="PIN_dom"/>
</dbReference>
<reference evidence="6 7" key="1">
    <citation type="journal article" date="2019" name="Int. J. Syst. Evol. Microbiol.">
        <title>The Global Catalogue of Microorganisms (GCM) 10K type strain sequencing project: providing services to taxonomists for standard genome sequencing and annotation.</title>
        <authorList>
            <consortium name="The Broad Institute Genomics Platform"/>
            <consortium name="The Broad Institute Genome Sequencing Center for Infectious Disease"/>
            <person name="Wu L."/>
            <person name="Ma J."/>
        </authorList>
    </citation>
    <scope>NUCLEOTIDE SEQUENCE [LARGE SCALE GENOMIC DNA]</scope>
    <source>
        <strain evidence="6 7">JCM 6921</strain>
    </source>
</reference>
<dbReference type="RefSeq" id="WP_344629026.1">
    <property type="nucleotide sequence ID" value="NZ_BAAATJ010000001.1"/>
</dbReference>
<keyword evidence="3" id="KW-0378">Hydrolase</keyword>
<dbReference type="PANTHER" id="PTHR35901">
    <property type="entry name" value="RIBONUCLEASE VAPC3"/>
    <property type="match status" value="1"/>
</dbReference>
<proteinExistence type="predicted"/>
<evidence type="ECO:0000313" key="7">
    <source>
        <dbReference type="Proteomes" id="UP001500058"/>
    </source>
</evidence>
<evidence type="ECO:0000256" key="2">
    <source>
        <dbReference type="ARBA" id="ARBA00022723"/>
    </source>
</evidence>
<dbReference type="InterPro" id="IPR051619">
    <property type="entry name" value="TypeII_TA_RNase_PINc/VapC"/>
</dbReference>
<accession>A0ABN3HP42</accession>
<keyword evidence="1" id="KW-0540">Nuclease</keyword>
<dbReference type="CDD" id="cd09873">
    <property type="entry name" value="PIN_Pae0151-like"/>
    <property type="match status" value="1"/>
</dbReference>
<dbReference type="Gene3D" id="3.40.50.1010">
    <property type="entry name" value="5'-nuclease"/>
    <property type="match status" value="1"/>
</dbReference>
<gene>
    <name evidence="6" type="ORF">GCM10010420_04130</name>
</gene>
<dbReference type="EMBL" id="BAAATJ010000001">
    <property type="protein sequence ID" value="GAA2384934.1"/>
    <property type="molecule type" value="Genomic_DNA"/>
</dbReference>
<evidence type="ECO:0000256" key="3">
    <source>
        <dbReference type="ARBA" id="ARBA00022801"/>
    </source>
</evidence>
<organism evidence="6 7">
    <name type="scientific">Streptomyces glaucosporus</name>
    <dbReference type="NCBI Taxonomy" id="284044"/>
    <lineage>
        <taxon>Bacteria</taxon>
        <taxon>Bacillati</taxon>
        <taxon>Actinomycetota</taxon>
        <taxon>Actinomycetes</taxon>
        <taxon>Kitasatosporales</taxon>
        <taxon>Streptomycetaceae</taxon>
        <taxon>Streptomyces</taxon>
    </lineage>
</organism>
<dbReference type="SUPFAM" id="SSF88723">
    <property type="entry name" value="PIN domain-like"/>
    <property type="match status" value="1"/>
</dbReference>
<evidence type="ECO:0000256" key="1">
    <source>
        <dbReference type="ARBA" id="ARBA00022722"/>
    </source>
</evidence>
<evidence type="ECO:0000256" key="4">
    <source>
        <dbReference type="ARBA" id="ARBA00022842"/>
    </source>
</evidence>